<protein>
    <submittedName>
        <fullName evidence="2">PilZ domain-containing protein</fullName>
    </submittedName>
</protein>
<proteinExistence type="predicted"/>
<dbReference type="AlphaFoldDB" id="A0A964T4P8"/>
<dbReference type="Proteomes" id="UP000773614">
    <property type="component" value="Unassembled WGS sequence"/>
</dbReference>
<organism evidence="2 3">
    <name type="scientific">Propylenella binzhouense</name>
    <dbReference type="NCBI Taxonomy" id="2555902"/>
    <lineage>
        <taxon>Bacteria</taxon>
        <taxon>Pseudomonadati</taxon>
        <taxon>Pseudomonadota</taxon>
        <taxon>Alphaproteobacteria</taxon>
        <taxon>Hyphomicrobiales</taxon>
        <taxon>Propylenellaceae</taxon>
        <taxon>Propylenella</taxon>
    </lineage>
</organism>
<name>A0A964T4P8_9HYPH</name>
<evidence type="ECO:0000313" key="2">
    <source>
        <dbReference type="EMBL" id="MYZ47834.1"/>
    </source>
</evidence>
<dbReference type="OrthoDB" id="9798164at2"/>
<keyword evidence="3" id="KW-1185">Reference proteome</keyword>
<dbReference type="Gene3D" id="2.40.10.220">
    <property type="entry name" value="predicted glycosyltransferase like domains"/>
    <property type="match status" value="2"/>
</dbReference>
<evidence type="ECO:0000259" key="1">
    <source>
        <dbReference type="Pfam" id="PF07238"/>
    </source>
</evidence>
<dbReference type="EMBL" id="SPKJ01000022">
    <property type="protein sequence ID" value="MYZ47834.1"/>
    <property type="molecule type" value="Genomic_DNA"/>
</dbReference>
<dbReference type="RefSeq" id="WP_161140209.1">
    <property type="nucleotide sequence ID" value="NZ_SPKJ01000022.1"/>
</dbReference>
<comment type="caution">
    <text evidence="2">The sequence shown here is derived from an EMBL/GenBank/DDBJ whole genome shotgun (WGS) entry which is preliminary data.</text>
</comment>
<accession>A0A964T4P8</accession>
<dbReference type="GO" id="GO:0035438">
    <property type="term" value="F:cyclic-di-GMP binding"/>
    <property type="evidence" value="ECO:0007669"/>
    <property type="project" value="InterPro"/>
</dbReference>
<reference evidence="2" key="1">
    <citation type="submission" date="2019-03" db="EMBL/GenBank/DDBJ databases">
        <title>Afifella sp. nov., isolated from activated sludge.</title>
        <authorList>
            <person name="Li Q."/>
            <person name="Liu Y."/>
        </authorList>
    </citation>
    <scope>NUCLEOTIDE SEQUENCE</scope>
    <source>
        <strain evidence="2">L72</strain>
    </source>
</reference>
<dbReference type="Pfam" id="PF07238">
    <property type="entry name" value="PilZ"/>
    <property type="match status" value="2"/>
</dbReference>
<gene>
    <name evidence="2" type="ORF">E4O86_08925</name>
</gene>
<evidence type="ECO:0000313" key="3">
    <source>
        <dbReference type="Proteomes" id="UP000773614"/>
    </source>
</evidence>
<feature type="domain" description="PilZ" evidence="1">
    <location>
        <begin position="116"/>
        <end position="194"/>
    </location>
</feature>
<feature type="domain" description="PilZ" evidence="1">
    <location>
        <begin position="13"/>
        <end position="102"/>
    </location>
</feature>
<dbReference type="SUPFAM" id="SSF141371">
    <property type="entry name" value="PilZ domain-like"/>
    <property type="match status" value="2"/>
</dbReference>
<dbReference type="InterPro" id="IPR009875">
    <property type="entry name" value="PilZ_domain"/>
</dbReference>
<sequence length="204" mass="22896">MEAVQLDIAPTEDRRMHQRVKLSLLGRCMFEDRRECPCQLVDISPGGAAFISPFCGEKGQRVVAYIDQIGRLEGVIVRVTGNGFAMTINASPRKRDKLADILTWLANRHVLNLAEDRRHARRVPRRTESVMELPDGEKVPVQVIDMSLSGAALCTDARPPRGTVVRLGRLGARVVRHFDDGIAIEFMRVMSDAVIEKTIEKDFF</sequence>